<comment type="caution">
    <text evidence="1">The sequence shown here is derived from an EMBL/GenBank/DDBJ whole genome shotgun (WGS) entry which is preliminary data.</text>
</comment>
<protein>
    <submittedName>
        <fullName evidence="1">Uncharacterized protein (DUF952 family)</fullName>
    </submittedName>
</protein>
<dbReference type="EMBL" id="JBEPLY010000013">
    <property type="protein sequence ID" value="MET3601378.1"/>
    <property type="molecule type" value="Genomic_DNA"/>
</dbReference>
<organism evidence="1 2">
    <name type="scientific">Martelella mangrovi</name>
    <dbReference type="NCBI Taxonomy" id="1397477"/>
    <lineage>
        <taxon>Bacteria</taxon>
        <taxon>Pseudomonadati</taxon>
        <taxon>Pseudomonadota</taxon>
        <taxon>Alphaproteobacteria</taxon>
        <taxon>Hyphomicrobiales</taxon>
        <taxon>Aurantimonadaceae</taxon>
        <taxon>Martelella</taxon>
    </lineage>
</organism>
<evidence type="ECO:0000313" key="1">
    <source>
        <dbReference type="EMBL" id="MET3601378.1"/>
    </source>
</evidence>
<dbReference type="InterPro" id="IPR009297">
    <property type="entry name" value="DUF952"/>
</dbReference>
<dbReference type="Gene3D" id="3.20.170.20">
    <property type="entry name" value="Protein of unknown function DUF952"/>
    <property type="match status" value="1"/>
</dbReference>
<evidence type="ECO:0000313" key="2">
    <source>
        <dbReference type="Proteomes" id="UP001549164"/>
    </source>
</evidence>
<dbReference type="SUPFAM" id="SSF56399">
    <property type="entry name" value="ADP-ribosylation"/>
    <property type="match status" value="1"/>
</dbReference>
<proteinExistence type="predicted"/>
<dbReference type="Pfam" id="PF06108">
    <property type="entry name" value="DUF952"/>
    <property type="match status" value="1"/>
</dbReference>
<keyword evidence="2" id="KW-1185">Reference proteome</keyword>
<dbReference type="Proteomes" id="UP001549164">
    <property type="component" value="Unassembled WGS sequence"/>
</dbReference>
<gene>
    <name evidence="1" type="ORF">ABID12_003336</name>
</gene>
<dbReference type="PANTHER" id="PTHR34129">
    <property type="entry name" value="BLR1139 PROTEIN"/>
    <property type="match status" value="1"/>
</dbReference>
<dbReference type="PANTHER" id="PTHR34129:SF1">
    <property type="entry name" value="DUF952 DOMAIN-CONTAINING PROTEIN"/>
    <property type="match status" value="1"/>
</dbReference>
<accession>A0ABV2IEN1</accession>
<sequence length="115" mass="12480">MPQPIFKIVARLEWQAARSAGAYEGATVDLTDGFIHFSTAGQVEETASRHFAGQRDLLLVAVDPDRLGEALKFEPSRGGALFPHLYAALPFSAVLWEKELPETADGGHDFTGLLV</sequence>
<dbReference type="RefSeq" id="WP_354435181.1">
    <property type="nucleotide sequence ID" value="NZ_JBEPLY010000013.1"/>
</dbReference>
<name>A0ABV2IEN1_9HYPH</name>
<reference evidence="1 2" key="1">
    <citation type="submission" date="2024-06" db="EMBL/GenBank/DDBJ databases">
        <title>Genomic Encyclopedia of Type Strains, Phase IV (KMG-IV): sequencing the most valuable type-strain genomes for metagenomic binning, comparative biology and taxonomic classification.</title>
        <authorList>
            <person name="Goeker M."/>
        </authorList>
    </citation>
    <scope>NUCLEOTIDE SEQUENCE [LARGE SCALE GENOMIC DNA]</scope>
    <source>
        <strain evidence="1 2">DSM 28102</strain>
    </source>
</reference>